<comment type="caution">
    <text evidence="1">The sequence shown here is derived from an EMBL/GenBank/DDBJ whole genome shotgun (WGS) entry which is preliminary data.</text>
</comment>
<proteinExistence type="predicted"/>
<dbReference type="RefSeq" id="WP_152838301.1">
    <property type="nucleotide sequence ID" value="NZ_WHUG01000004.1"/>
</dbReference>
<name>A0A6A7N1W9_9BURK</name>
<protein>
    <submittedName>
        <fullName evidence="1">DUF1566 domain-containing protein</fullName>
    </submittedName>
</protein>
<dbReference type="AlphaFoldDB" id="A0A6A7N1W9"/>
<evidence type="ECO:0000313" key="2">
    <source>
        <dbReference type="Proteomes" id="UP000440498"/>
    </source>
</evidence>
<gene>
    <name evidence="1" type="ORF">GEV02_12630</name>
</gene>
<keyword evidence="2" id="KW-1185">Reference proteome</keyword>
<dbReference type="EMBL" id="WHUG01000004">
    <property type="protein sequence ID" value="MQA39002.1"/>
    <property type="molecule type" value="Genomic_DNA"/>
</dbReference>
<dbReference type="Proteomes" id="UP000440498">
    <property type="component" value="Unassembled WGS sequence"/>
</dbReference>
<sequence>MTEEAIVAQGAPEAKAQFLAQILREGELYAGLLLGKNGAPDIHLVLLPAKAEKLTWDQAKKFAADAGGELPTRREQSLLFANLKDEFEPYWHWSGEQHASYPSNAWGQYFYDGDQVYSHKSNEGRVRVVRRLIIQ</sequence>
<accession>A0A6A7N1W9</accession>
<evidence type="ECO:0000313" key="1">
    <source>
        <dbReference type="EMBL" id="MQA39002.1"/>
    </source>
</evidence>
<reference evidence="1 2" key="1">
    <citation type="submission" date="2019-10" db="EMBL/GenBank/DDBJ databases">
        <title>Two novel species isolated from a subtropical stream in China.</title>
        <authorList>
            <person name="Lu H."/>
        </authorList>
    </citation>
    <scope>NUCLEOTIDE SEQUENCE [LARGE SCALE GENOMIC DNA]</scope>
    <source>
        <strain evidence="1 2">FT29W</strain>
    </source>
</reference>
<organism evidence="1 2">
    <name type="scientific">Rugamonas aquatica</name>
    <dbReference type="NCBI Taxonomy" id="2743357"/>
    <lineage>
        <taxon>Bacteria</taxon>
        <taxon>Pseudomonadati</taxon>
        <taxon>Pseudomonadota</taxon>
        <taxon>Betaproteobacteria</taxon>
        <taxon>Burkholderiales</taxon>
        <taxon>Oxalobacteraceae</taxon>
        <taxon>Telluria group</taxon>
        <taxon>Rugamonas</taxon>
    </lineage>
</organism>